<comment type="caution">
    <text evidence="1">The sequence shown here is derived from an EMBL/GenBank/DDBJ whole genome shotgun (WGS) entry which is preliminary data.</text>
</comment>
<dbReference type="AlphaFoldDB" id="A0A7C9RJN2"/>
<dbReference type="GO" id="GO:0006281">
    <property type="term" value="P:DNA repair"/>
    <property type="evidence" value="ECO:0007669"/>
    <property type="project" value="InterPro"/>
</dbReference>
<dbReference type="Pfam" id="PF05866">
    <property type="entry name" value="RusA"/>
    <property type="match status" value="1"/>
</dbReference>
<dbReference type="InterPro" id="IPR036614">
    <property type="entry name" value="RusA-like_sf"/>
</dbReference>
<evidence type="ECO:0000313" key="2">
    <source>
        <dbReference type="Proteomes" id="UP000480266"/>
    </source>
</evidence>
<dbReference type="GO" id="GO:0000287">
    <property type="term" value="F:magnesium ion binding"/>
    <property type="evidence" value="ECO:0007669"/>
    <property type="project" value="InterPro"/>
</dbReference>
<dbReference type="SUPFAM" id="SSF103084">
    <property type="entry name" value="Holliday junction resolvase RusA"/>
    <property type="match status" value="1"/>
</dbReference>
<accession>A0A7C9RJN2</accession>
<dbReference type="EMBL" id="JAAMRR010000746">
    <property type="protein sequence ID" value="NGX96336.1"/>
    <property type="molecule type" value="Genomic_DNA"/>
</dbReference>
<dbReference type="Proteomes" id="UP000480266">
    <property type="component" value="Unassembled WGS sequence"/>
</dbReference>
<proteinExistence type="predicted"/>
<dbReference type="Gene3D" id="3.30.1330.70">
    <property type="entry name" value="Holliday junction resolvase RusA"/>
    <property type="match status" value="1"/>
</dbReference>
<protein>
    <submittedName>
        <fullName evidence="1">RusA family crossover junction endodeoxyribonuclease</fullName>
    </submittedName>
</protein>
<sequence length="126" mass="13890">MTRYNPTRSLSLVLPWPPSVNRIWRAVAGRVVLSESARKYAVTCANALPTGPVDPLRGRLQVVMTLQAPAALANRCYDIANREKHVFDVLTRQRVWVDDSQIDGLMILRGTPQGAGAAILDITELP</sequence>
<reference evidence="1" key="1">
    <citation type="submission" date="2020-02" db="EMBL/GenBank/DDBJ databases">
        <title>Draft genome sequence of Candidatus Afipia apatlaquensis IBT-C3, a potential strain for decolorization of textile dyes.</title>
        <authorList>
            <person name="Sanchez-Reyes A."/>
            <person name="Breton-Deval L."/>
            <person name="Mangelson H."/>
            <person name="Sanchez-Flores A."/>
        </authorList>
    </citation>
    <scope>NUCLEOTIDE SEQUENCE [LARGE SCALE GENOMIC DNA]</scope>
    <source>
        <strain evidence="1">IBT-C3</strain>
    </source>
</reference>
<evidence type="ECO:0000313" key="1">
    <source>
        <dbReference type="EMBL" id="NGX96336.1"/>
    </source>
</evidence>
<name>A0A7C9RJN2_9BRAD</name>
<dbReference type="GO" id="GO:0006310">
    <property type="term" value="P:DNA recombination"/>
    <property type="evidence" value="ECO:0007669"/>
    <property type="project" value="InterPro"/>
</dbReference>
<organism evidence="1 2">
    <name type="scientific">Candidatus Afipia apatlaquensis</name>
    <dbReference type="NCBI Taxonomy" id="2712852"/>
    <lineage>
        <taxon>Bacteria</taxon>
        <taxon>Pseudomonadati</taxon>
        <taxon>Pseudomonadota</taxon>
        <taxon>Alphaproteobacteria</taxon>
        <taxon>Hyphomicrobiales</taxon>
        <taxon>Nitrobacteraceae</taxon>
        <taxon>Afipia</taxon>
    </lineage>
</organism>
<gene>
    <name evidence="1" type="ORF">G4V63_14300</name>
</gene>
<dbReference type="InterPro" id="IPR008822">
    <property type="entry name" value="Endonuclease_RusA-like"/>
</dbReference>
<keyword evidence="2" id="KW-1185">Reference proteome</keyword>